<proteinExistence type="predicted"/>
<dbReference type="OrthoDB" id="5688397at2"/>
<dbReference type="PIRSF" id="PIRSF015380">
    <property type="entry name" value="Site-sp_rcmb"/>
    <property type="match status" value="1"/>
</dbReference>
<dbReference type="Proteomes" id="UP000243463">
    <property type="component" value="Unassembled WGS sequence"/>
</dbReference>
<dbReference type="InterPro" id="IPR011385">
    <property type="entry name" value="Site-sp_rcmbase"/>
</dbReference>
<protein>
    <submittedName>
        <fullName evidence="2">Site-specific recombinase</fullName>
    </submittedName>
</protein>
<name>A0A217ECF6_9GAMM</name>
<reference evidence="3" key="1">
    <citation type="submission" date="2017-06" db="EMBL/GenBank/DDBJ databases">
        <authorList>
            <person name="Varghese N."/>
            <person name="Submissions S."/>
        </authorList>
    </citation>
    <scope>NUCLEOTIDE SEQUENCE [LARGE SCALE GENOMIC DNA]</scope>
    <source>
        <strain evidence="3">ANC 5114</strain>
    </source>
</reference>
<feature type="transmembrane region" description="Helical" evidence="1">
    <location>
        <begin position="382"/>
        <end position="403"/>
    </location>
</feature>
<feature type="transmembrane region" description="Helical" evidence="1">
    <location>
        <begin position="606"/>
        <end position="636"/>
    </location>
</feature>
<dbReference type="RefSeq" id="WP_088822218.1">
    <property type="nucleotide sequence ID" value="NZ_FZLN01000001.1"/>
</dbReference>
<keyword evidence="1" id="KW-0472">Membrane</keyword>
<feature type="transmembrane region" description="Helical" evidence="1">
    <location>
        <begin position="353"/>
        <end position="376"/>
    </location>
</feature>
<feature type="transmembrane region" description="Helical" evidence="1">
    <location>
        <begin position="561"/>
        <end position="581"/>
    </location>
</feature>
<sequence length="687" mass="76935">MRKKKKSLSQIFTTMSVQLEYNPPLLDEQPLVHLVNYIRPQSPRNPQEIKKNFSEFIGVLTSEPKYAAALRGYILRLITQYKQANLYADSGILSLDGFWNQLGKRMMAHVLPPVPDYTELKYLISKVFFLSSDKYWLDAIEIEQWEVLFQLLSESEHQAEKSQIQQNVLKAINIISYRITGIGLFPEIIYADPKLNEHESPFLAQNREIVDFIKQFRDVIEHQNEVGVYMPPDPAQAFVMIEQCQGVVNSIRRSTRRIGVSLTLTYLLTVLEQSLERLESLLKAIHDDPTIRHQAIRHLLHDLVRANHSEKRVGALLSANSELLALQVTENASKTGENYVSTDKKGFFSMYKAAAGAGSIIAMMSIIKILLARLSLAPILHAFTYSMNYSLGFVLIHILHFTVATKQPAMTAAALASTVQQRKGSKTTQLAELAGLIVNIIRTQFIAILGNISVAIPVAAILTLAWPTLFGSALLSNAKAASLLHTLDPFTSLAVPHAAIAGVCLFLSGLIAGYFDNMAIYRRIGPRLKHHNGLRKFLGEKRQNRFADYIERNLGAISGNFIFGIMLGSMSTVGFILGLPLDIRHIAFASANLIQGLMSVSGVPDIGLILVSIFGVMMIGLTNLFVSFTLTIIVALRSRRVRYEQWKPLAKLVVTHFFTRPSDFFWPPKKDEPSFNDVNQTQKKNNS</sequence>
<dbReference type="EMBL" id="FZLN01000001">
    <property type="protein sequence ID" value="SNQ28209.1"/>
    <property type="molecule type" value="Genomic_DNA"/>
</dbReference>
<feature type="transmembrane region" description="Helical" evidence="1">
    <location>
        <begin position="494"/>
        <end position="515"/>
    </location>
</feature>
<keyword evidence="3" id="KW-1185">Reference proteome</keyword>
<evidence type="ECO:0000313" key="3">
    <source>
        <dbReference type="Proteomes" id="UP000243463"/>
    </source>
</evidence>
<accession>A0A217ECF6</accession>
<keyword evidence="1" id="KW-1133">Transmembrane helix</keyword>
<feature type="transmembrane region" description="Helical" evidence="1">
    <location>
        <begin position="445"/>
        <end position="466"/>
    </location>
</feature>
<keyword evidence="1" id="KW-0812">Transmembrane</keyword>
<dbReference type="Pfam" id="PF10136">
    <property type="entry name" value="SpecificRecomb"/>
    <property type="match status" value="1"/>
</dbReference>
<evidence type="ECO:0000256" key="1">
    <source>
        <dbReference type="SAM" id="Phobius"/>
    </source>
</evidence>
<organism evidence="2 3">
    <name type="scientific">Acinetobacter apis</name>
    <dbReference type="NCBI Taxonomy" id="1229165"/>
    <lineage>
        <taxon>Bacteria</taxon>
        <taxon>Pseudomonadati</taxon>
        <taxon>Pseudomonadota</taxon>
        <taxon>Gammaproteobacteria</taxon>
        <taxon>Moraxellales</taxon>
        <taxon>Moraxellaceae</taxon>
        <taxon>Acinetobacter</taxon>
    </lineage>
</organism>
<gene>
    <name evidence="2" type="ORF">SAMN05444584_0121</name>
</gene>
<dbReference type="AlphaFoldDB" id="A0A217ECF6"/>
<evidence type="ECO:0000313" key="2">
    <source>
        <dbReference type="EMBL" id="SNQ28209.1"/>
    </source>
</evidence>